<dbReference type="STRING" id="1074467.JP39_06550"/>
<evidence type="ECO:0000256" key="11">
    <source>
        <dbReference type="RuleBase" id="RU004478"/>
    </source>
</evidence>
<proteinExistence type="inferred from homology"/>
<evidence type="ECO:0000256" key="5">
    <source>
        <dbReference type="ARBA" id="ARBA00023016"/>
    </source>
</evidence>
<keyword evidence="6 10" id="KW-0143">Chaperone</keyword>
<organism evidence="13 14">
    <name type="scientific">Companilactobacillus heilongjiangensis</name>
    <dbReference type="NCBI Taxonomy" id="1074467"/>
    <lineage>
        <taxon>Bacteria</taxon>
        <taxon>Bacillati</taxon>
        <taxon>Bacillota</taxon>
        <taxon>Bacilli</taxon>
        <taxon>Lactobacillales</taxon>
        <taxon>Lactobacillaceae</taxon>
        <taxon>Companilactobacillus</taxon>
    </lineage>
</organism>
<dbReference type="InterPro" id="IPR013805">
    <property type="entry name" value="GrpE_CC"/>
</dbReference>
<dbReference type="PRINTS" id="PR00773">
    <property type="entry name" value="GRPEPROTEIN"/>
</dbReference>
<dbReference type="InterPro" id="IPR009012">
    <property type="entry name" value="GrpE_head"/>
</dbReference>
<dbReference type="PANTHER" id="PTHR21237">
    <property type="entry name" value="GRPE PROTEIN"/>
    <property type="match status" value="1"/>
</dbReference>
<comment type="subunit">
    <text evidence="3 10">Homodimer.</text>
</comment>
<dbReference type="GO" id="GO:0006457">
    <property type="term" value="P:protein folding"/>
    <property type="evidence" value="ECO:0007669"/>
    <property type="project" value="InterPro"/>
</dbReference>
<keyword evidence="5 10" id="KW-0346">Stress response</keyword>
<evidence type="ECO:0000256" key="1">
    <source>
        <dbReference type="ARBA" id="ARBA00004496"/>
    </source>
</evidence>
<dbReference type="Pfam" id="PF01025">
    <property type="entry name" value="GrpE"/>
    <property type="match status" value="1"/>
</dbReference>
<comment type="similarity">
    <text evidence="2 10 11">Belongs to the GrpE family.</text>
</comment>
<dbReference type="FunFam" id="2.30.22.10:FF:000001">
    <property type="entry name" value="Protein GrpE"/>
    <property type="match status" value="1"/>
</dbReference>
<reference evidence="13 14" key="1">
    <citation type="submission" date="2015-08" db="EMBL/GenBank/DDBJ databases">
        <title>Genomic sequence of Lactobacillus heilongjiangensis DSM 28069, isolated from Chinese traditional pickle.</title>
        <authorList>
            <person name="Jiang X."/>
            <person name="Zheng B."/>
            <person name="Cheng H."/>
        </authorList>
    </citation>
    <scope>NUCLEOTIDE SEQUENCE [LARGE SCALE GENOMIC DNA]</scope>
    <source>
        <strain evidence="13 14">DSM 28069</strain>
    </source>
</reference>
<dbReference type="GO" id="GO:0005737">
    <property type="term" value="C:cytoplasm"/>
    <property type="evidence" value="ECO:0007669"/>
    <property type="project" value="UniProtKB-SubCell"/>
</dbReference>
<evidence type="ECO:0000256" key="12">
    <source>
        <dbReference type="SAM" id="MobiDB-lite"/>
    </source>
</evidence>
<dbReference type="NCBIfam" id="NF010738">
    <property type="entry name" value="PRK14140.1"/>
    <property type="match status" value="1"/>
</dbReference>
<keyword evidence="14" id="KW-1185">Reference proteome</keyword>
<evidence type="ECO:0000256" key="3">
    <source>
        <dbReference type="ARBA" id="ARBA00011738"/>
    </source>
</evidence>
<dbReference type="SUPFAM" id="SSF58014">
    <property type="entry name" value="Coiled-coil domain of nucleotide exchange factor GrpE"/>
    <property type="match status" value="1"/>
</dbReference>
<gene>
    <name evidence="10" type="primary">grpE</name>
    <name evidence="13" type="ORF">JP39_06550</name>
</gene>
<protein>
    <recommendedName>
        <fullName evidence="8 10">Protein GrpE</fullName>
    </recommendedName>
    <alternativeName>
        <fullName evidence="9 10">HSP-70 cofactor</fullName>
    </alternativeName>
</protein>
<accession>A0A0K2LCL8</accession>
<dbReference type="SUPFAM" id="SSF51064">
    <property type="entry name" value="Head domain of nucleotide exchange factor GrpE"/>
    <property type="match status" value="1"/>
</dbReference>
<dbReference type="Gene3D" id="3.90.20.20">
    <property type="match status" value="1"/>
</dbReference>
<dbReference type="Proteomes" id="UP000061546">
    <property type="component" value="Chromosome"/>
</dbReference>
<comment type="function">
    <text evidence="7 10">Participates actively in the response to hyperosmotic and heat shock by preventing the aggregation of stress-denatured proteins, in association with DnaK and GrpE. It is the nucleotide exchange factor for DnaK and may function as a thermosensor. Unfolded proteins bind initially to DnaJ; upon interaction with the DnaJ-bound protein, DnaK hydrolyzes its bound ATP, resulting in the formation of a stable complex. GrpE releases ADP from DnaK; ATP binding to DnaK triggers the release of the substrate protein, thus completing the reaction cycle. Several rounds of ATP-dependent interactions between DnaJ, DnaK and GrpE are required for fully efficient folding.</text>
</comment>
<dbReference type="RefSeq" id="WP_041501784.1">
    <property type="nucleotide sequence ID" value="NZ_BJDV01000001.1"/>
</dbReference>
<dbReference type="OrthoDB" id="9812586at2"/>
<evidence type="ECO:0000256" key="4">
    <source>
        <dbReference type="ARBA" id="ARBA00022490"/>
    </source>
</evidence>
<dbReference type="NCBIfam" id="NF010737">
    <property type="entry name" value="PRK14139.1"/>
    <property type="match status" value="1"/>
</dbReference>
<evidence type="ECO:0000256" key="2">
    <source>
        <dbReference type="ARBA" id="ARBA00009054"/>
    </source>
</evidence>
<evidence type="ECO:0000313" key="13">
    <source>
        <dbReference type="EMBL" id="ALB29047.1"/>
    </source>
</evidence>
<evidence type="ECO:0000256" key="9">
    <source>
        <dbReference type="ARBA" id="ARBA00076414"/>
    </source>
</evidence>
<dbReference type="CDD" id="cd00446">
    <property type="entry name" value="GrpE"/>
    <property type="match status" value="1"/>
</dbReference>
<sequence length="190" mass="21162">MADKETDQNLKTSKKEAAPKTDAKAATKAKAEQAKKIDPKDKEIADLKKKNSDLEDNLLRSQAEMQNMTKRHSKEVADILKYDGQKLATEILPVLDNLERALSVEADDDASKQLKKGIEMVQQHMVKAFENNHVTAIDGVGEKFDPIFSQAVQTVPADDKHAKNTVVQVLQKGYKLEDRVLRPAMVVVAQ</sequence>
<dbReference type="HAMAP" id="MF_01151">
    <property type="entry name" value="GrpE"/>
    <property type="match status" value="1"/>
</dbReference>
<feature type="compositionally biased region" description="Basic and acidic residues" evidence="12">
    <location>
        <begin position="1"/>
        <end position="53"/>
    </location>
</feature>
<evidence type="ECO:0000256" key="10">
    <source>
        <dbReference type="HAMAP-Rule" id="MF_01151"/>
    </source>
</evidence>
<dbReference type="KEGG" id="lhi:JP39_06550"/>
<comment type="subcellular location">
    <subcellularLocation>
        <location evidence="1 10">Cytoplasm</location>
    </subcellularLocation>
</comment>
<dbReference type="InterPro" id="IPR000740">
    <property type="entry name" value="GrpE"/>
</dbReference>
<dbReference type="GO" id="GO:0051082">
    <property type="term" value="F:unfolded protein binding"/>
    <property type="evidence" value="ECO:0007669"/>
    <property type="project" value="TreeGrafter"/>
</dbReference>
<feature type="region of interest" description="Disordered" evidence="12">
    <location>
        <begin position="1"/>
        <end position="58"/>
    </location>
</feature>
<dbReference type="GO" id="GO:0000774">
    <property type="term" value="F:adenyl-nucleotide exchange factor activity"/>
    <property type="evidence" value="ECO:0007669"/>
    <property type="project" value="InterPro"/>
</dbReference>
<evidence type="ECO:0000256" key="7">
    <source>
        <dbReference type="ARBA" id="ARBA00053401"/>
    </source>
</evidence>
<name>A0A0K2LCL8_9LACO</name>
<dbReference type="NCBIfam" id="NF010759">
    <property type="entry name" value="PRK14162.1"/>
    <property type="match status" value="1"/>
</dbReference>
<dbReference type="AlphaFoldDB" id="A0A0K2LCL8"/>
<evidence type="ECO:0000313" key="14">
    <source>
        <dbReference type="Proteomes" id="UP000061546"/>
    </source>
</evidence>
<dbReference type="PANTHER" id="PTHR21237:SF23">
    <property type="entry name" value="GRPE PROTEIN HOMOLOG, MITOCHONDRIAL"/>
    <property type="match status" value="1"/>
</dbReference>
<keyword evidence="4 10" id="KW-0963">Cytoplasm</keyword>
<dbReference type="EMBL" id="CP012559">
    <property type="protein sequence ID" value="ALB29047.1"/>
    <property type="molecule type" value="Genomic_DNA"/>
</dbReference>
<evidence type="ECO:0000256" key="6">
    <source>
        <dbReference type="ARBA" id="ARBA00023186"/>
    </source>
</evidence>
<dbReference type="GO" id="GO:0042803">
    <property type="term" value="F:protein homodimerization activity"/>
    <property type="evidence" value="ECO:0007669"/>
    <property type="project" value="InterPro"/>
</dbReference>
<evidence type="ECO:0000256" key="8">
    <source>
        <dbReference type="ARBA" id="ARBA00072274"/>
    </source>
</evidence>
<dbReference type="Gene3D" id="2.30.22.10">
    <property type="entry name" value="Head domain of nucleotide exchange factor GrpE"/>
    <property type="match status" value="1"/>
</dbReference>
<dbReference type="GO" id="GO:0051087">
    <property type="term" value="F:protein-folding chaperone binding"/>
    <property type="evidence" value="ECO:0007669"/>
    <property type="project" value="InterPro"/>
</dbReference>